<dbReference type="EMBL" id="FOGZ01000011">
    <property type="protein sequence ID" value="SER80310.1"/>
    <property type="molecule type" value="Genomic_DNA"/>
</dbReference>
<protein>
    <recommendedName>
        <fullName evidence="4">Lipoprotein</fullName>
    </recommendedName>
</protein>
<gene>
    <name evidence="2" type="ORF">SAMN05443377_11165</name>
</gene>
<feature type="signal peptide" evidence="1">
    <location>
        <begin position="1"/>
        <end position="27"/>
    </location>
</feature>
<evidence type="ECO:0000256" key="1">
    <source>
        <dbReference type="SAM" id="SignalP"/>
    </source>
</evidence>
<keyword evidence="3" id="KW-1185">Reference proteome</keyword>
<dbReference type="Proteomes" id="UP000198815">
    <property type="component" value="Unassembled WGS sequence"/>
</dbReference>
<evidence type="ECO:0000313" key="2">
    <source>
        <dbReference type="EMBL" id="SER80310.1"/>
    </source>
</evidence>
<proteinExistence type="predicted"/>
<accession>A0A1H9S5R0</accession>
<name>A0A1H9S5R0_9ACTN</name>
<dbReference type="STRING" id="64702.SAMN05443377_11165"/>
<dbReference type="RefSeq" id="WP_091969356.1">
    <property type="nucleotide sequence ID" value="NZ_FOGZ01000011.1"/>
</dbReference>
<dbReference type="OrthoDB" id="4401005at2"/>
<reference evidence="2 3" key="1">
    <citation type="submission" date="2016-10" db="EMBL/GenBank/DDBJ databases">
        <authorList>
            <person name="de Groot N.N."/>
        </authorList>
    </citation>
    <scope>NUCLEOTIDE SEQUENCE [LARGE SCALE GENOMIC DNA]</scope>
    <source>
        <strain evidence="2 3">DSM 16859</strain>
    </source>
</reference>
<dbReference type="AlphaFoldDB" id="A0A1H9S5R0"/>
<evidence type="ECO:0000313" key="3">
    <source>
        <dbReference type="Proteomes" id="UP000198815"/>
    </source>
</evidence>
<feature type="chain" id="PRO_5039705062" description="Lipoprotein" evidence="1">
    <location>
        <begin position="28"/>
        <end position="172"/>
    </location>
</feature>
<sequence length="172" mass="17469">MKPARTIAAVTIGLCAAVSFVGCSSSASTTSGATGTATATATALSQDQCTSDGKVWLVVSTDTGKTLANECVGNPTTGTQALQDANLAIVRDAKGQFICTIGNYPETCPTTFDKFWHYYHATPGGSWEFYQVGSDTSKPAAGSIEGWCYGSDCTPQGAKGISAPSASASASA</sequence>
<keyword evidence="1" id="KW-0732">Signal</keyword>
<evidence type="ECO:0008006" key="4">
    <source>
        <dbReference type="Google" id="ProtNLM"/>
    </source>
</evidence>
<dbReference type="PROSITE" id="PS51257">
    <property type="entry name" value="PROKAR_LIPOPROTEIN"/>
    <property type="match status" value="1"/>
</dbReference>
<organism evidence="2 3">
    <name type="scientific">Propionibacterium cyclohexanicum</name>
    <dbReference type="NCBI Taxonomy" id="64702"/>
    <lineage>
        <taxon>Bacteria</taxon>
        <taxon>Bacillati</taxon>
        <taxon>Actinomycetota</taxon>
        <taxon>Actinomycetes</taxon>
        <taxon>Propionibacteriales</taxon>
        <taxon>Propionibacteriaceae</taxon>
        <taxon>Propionibacterium</taxon>
    </lineage>
</organism>